<comment type="caution">
    <text evidence="1">The sequence shown here is derived from an EMBL/GenBank/DDBJ whole genome shotgun (WGS) entry which is preliminary data.</text>
</comment>
<name>A0A6L5WK06_9BACT</name>
<protein>
    <submittedName>
        <fullName evidence="1">Uncharacterized protein</fullName>
    </submittedName>
</protein>
<dbReference type="AlphaFoldDB" id="A0A6L5WK06"/>
<evidence type="ECO:0000313" key="2">
    <source>
        <dbReference type="Proteomes" id="UP000476338"/>
    </source>
</evidence>
<evidence type="ECO:0000313" key="1">
    <source>
        <dbReference type="EMBL" id="MSN96587.1"/>
    </source>
</evidence>
<dbReference type="EMBL" id="VWSJ01000019">
    <property type="protein sequence ID" value="MSN96587.1"/>
    <property type="molecule type" value="Genomic_DNA"/>
</dbReference>
<accession>A0A6L5WK06</accession>
<keyword evidence="2" id="KW-1185">Reference proteome</keyword>
<dbReference type="Proteomes" id="UP000476338">
    <property type="component" value="Unassembled WGS sequence"/>
</dbReference>
<dbReference type="RefSeq" id="WP_154570854.1">
    <property type="nucleotide sequence ID" value="NZ_VWSJ01000019.1"/>
</dbReference>
<proteinExistence type="predicted"/>
<organism evidence="1 2">
    <name type="scientific">Campylobacter portucalensis</name>
    <dbReference type="NCBI Taxonomy" id="2608384"/>
    <lineage>
        <taxon>Bacteria</taxon>
        <taxon>Pseudomonadati</taxon>
        <taxon>Campylobacterota</taxon>
        <taxon>Epsilonproteobacteria</taxon>
        <taxon>Campylobacterales</taxon>
        <taxon>Campylobacteraceae</taxon>
        <taxon>Campylobacter</taxon>
    </lineage>
</organism>
<gene>
    <name evidence="1" type="ORF">F1B92_05310</name>
</gene>
<reference evidence="1 2" key="1">
    <citation type="submission" date="2019-09" db="EMBL/GenBank/DDBJ databases">
        <authorList>
            <person name="Silva M."/>
            <person name="Pereira G."/>
            <person name="Lopes-Da-Costa L."/>
            <person name="Silva E."/>
        </authorList>
    </citation>
    <scope>NUCLEOTIDE SEQUENCE [LARGE SCALE GENOMIC DNA]</scope>
    <source>
        <strain evidence="1 2">FMV-PI01</strain>
    </source>
</reference>
<sequence>MWKKVGDDIVINIKDSIFGSITIKDGYKSVKIEKFFIDDKIYAFDEFLKVVQASNTYELKKEVF</sequence>
<reference evidence="1 2" key="2">
    <citation type="submission" date="2020-03" db="EMBL/GenBank/DDBJ databases">
        <title>Campylobacter portucalensis sp. nov., a new species of Campylobacter isolated from the reproductive tract of bulls.</title>
        <authorList>
            <person name="Silva M.F."/>
            <person name="Pereira G."/>
            <person name="Carneiro C."/>
            <person name="Hemphill A."/>
            <person name="Mateus L."/>
            <person name="Lopes-Da-Costa L."/>
            <person name="Silva E."/>
        </authorList>
    </citation>
    <scope>NUCLEOTIDE SEQUENCE [LARGE SCALE GENOMIC DNA]</scope>
    <source>
        <strain evidence="1 2">FMV-PI01</strain>
    </source>
</reference>